<name>A0A8I0MXM8_9GAMM</name>
<dbReference type="Proteomes" id="UP000660708">
    <property type="component" value="Unassembled WGS sequence"/>
</dbReference>
<protein>
    <submittedName>
        <fullName evidence="1">Uncharacterized protein</fullName>
    </submittedName>
</protein>
<organism evidence="1 2">
    <name type="scientific">Pseudoalteromonas peptidolytica F12-50-A1</name>
    <dbReference type="NCBI Taxonomy" id="1315280"/>
    <lineage>
        <taxon>Bacteria</taxon>
        <taxon>Pseudomonadati</taxon>
        <taxon>Pseudomonadota</taxon>
        <taxon>Gammaproteobacteria</taxon>
        <taxon>Alteromonadales</taxon>
        <taxon>Pseudoalteromonadaceae</taxon>
        <taxon>Pseudoalteromonas</taxon>
    </lineage>
</organism>
<keyword evidence="2" id="KW-1185">Reference proteome</keyword>
<sequence>MALKQALFQMQTINQLHLNIHCNVLKVNMVVMLFADVEKA</sequence>
<evidence type="ECO:0000313" key="2">
    <source>
        <dbReference type="Proteomes" id="UP000660708"/>
    </source>
</evidence>
<proteinExistence type="predicted"/>
<evidence type="ECO:0000313" key="1">
    <source>
        <dbReference type="EMBL" id="MBE0346949.1"/>
    </source>
</evidence>
<dbReference type="EMBL" id="AQHF01000025">
    <property type="protein sequence ID" value="MBE0346949.1"/>
    <property type="molecule type" value="Genomic_DNA"/>
</dbReference>
<dbReference type="AlphaFoldDB" id="A0A8I0MXM8"/>
<reference evidence="1 2" key="1">
    <citation type="submission" date="2015-06" db="EMBL/GenBank/DDBJ databases">
        <title>Genome sequence of Pseudoalteromonas peptidolytica.</title>
        <authorList>
            <person name="Xie B.-B."/>
            <person name="Rong J.-C."/>
            <person name="Qin Q.-L."/>
            <person name="Zhang Y.-Z."/>
        </authorList>
    </citation>
    <scope>NUCLEOTIDE SEQUENCE [LARGE SCALE GENOMIC DNA]</scope>
    <source>
        <strain evidence="1 2">F12-50-A1</strain>
    </source>
</reference>
<accession>A0A8I0MXM8</accession>
<comment type="caution">
    <text evidence="1">The sequence shown here is derived from an EMBL/GenBank/DDBJ whole genome shotgun (WGS) entry which is preliminary data.</text>
</comment>
<gene>
    <name evidence="1" type="ORF">PPEP_a3918</name>
</gene>